<dbReference type="Proteomes" id="UP001519294">
    <property type="component" value="Unassembled WGS sequence"/>
</dbReference>
<comment type="caution">
    <text evidence="1">The sequence shown here is derived from an EMBL/GenBank/DDBJ whole genome shotgun (WGS) entry which is preliminary data.</text>
</comment>
<protein>
    <recommendedName>
        <fullName evidence="3">Site-specific DNA-methyltransferase (adenine-specific)</fullName>
    </recommendedName>
</protein>
<reference evidence="1 2" key="1">
    <citation type="submission" date="2021-03" db="EMBL/GenBank/DDBJ databases">
        <title>Genomic Encyclopedia of Type Strains, Phase IV (KMG-IV): sequencing the most valuable type-strain genomes for metagenomic binning, comparative biology and taxonomic classification.</title>
        <authorList>
            <person name="Goeker M."/>
        </authorList>
    </citation>
    <scope>NUCLEOTIDE SEQUENCE [LARGE SCALE GENOMIC DNA]</scope>
    <source>
        <strain evidence="1 2">DSM 25790</strain>
    </source>
</reference>
<organism evidence="1 2">
    <name type="scientific">Virgibacillus alimentarius</name>
    <dbReference type="NCBI Taxonomy" id="698769"/>
    <lineage>
        <taxon>Bacteria</taxon>
        <taxon>Bacillati</taxon>
        <taxon>Bacillota</taxon>
        <taxon>Bacilli</taxon>
        <taxon>Bacillales</taxon>
        <taxon>Bacillaceae</taxon>
        <taxon>Virgibacillus</taxon>
    </lineage>
</organism>
<evidence type="ECO:0008006" key="3">
    <source>
        <dbReference type="Google" id="ProtNLM"/>
    </source>
</evidence>
<keyword evidence="2" id="KW-1185">Reference proteome</keyword>
<accession>A0ABS4SC43</accession>
<proteinExistence type="predicted"/>
<name>A0ABS4SC43_9BACI</name>
<gene>
    <name evidence="1" type="ORF">J2Z81_003068</name>
</gene>
<dbReference type="EMBL" id="JAGIKX010000051">
    <property type="protein sequence ID" value="MBP2259077.1"/>
    <property type="molecule type" value="Genomic_DNA"/>
</dbReference>
<evidence type="ECO:0000313" key="1">
    <source>
        <dbReference type="EMBL" id="MBP2259077.1"/>
    </source>
</evidence>
<sequence>MKTTIDVKELENFLWYLQDKSADVYEDETKAGS</sequence>
<evidence type="ECO:0000313" key="2">
    <source>
        <dbReference type="Proteomes" id="UP001519294"/>
    </source>
</evidence>